<dbReference type="PANTHER" id="PTHR31446">
    <property type="entry name" value="ACID PHOSPHATASE/VANADIUM-DEPENDENT HALOPEROXIDASE-RELATED PROTEIN"/>
    <property type="match status" value="1"/>
</dbReference>
<name>A0A398D8R5_9BACT</name>
<dbReference type="PANTHER" id="PTHR31446:SF29">
    <property type="entry name" value="ACID PHOSPHATASE_VANADIUM-DEPENDENT HALOPEROXIDASE-RELATED PROTEIN"/>
    <property type="match status" value="1"/>
</dbReference>
<feature type="transmembrane region" description="Helical" evidence="1">
    <location>
        <begin position="149"/>
        <end position="169"/>
    </location>
</feature>
<protein>
    <submittedName>
        <fullName evidence="2">Divergent PAP2 family protein</fullName>
    </submittedName>
</protein>
<evidence type="ECO:0000313" key="2">
    <source>
        <dbReference type="EMBL" id="RIE11936.1"/>
    </source>
</evidence>
<feature type="transmembrane region" description="Helical" evidence="1">
    <location>
        <begin position="90"/>
        <end position="109"/>
    </location>
</feature>
<dbReference type="Pfam" id="PF02681">
    <property type="entry name" value="DUF212"/>
    <property type="match status" value="1"/>
</dbReference>
<accession>A0A398D8R5</accession>
<gene>
    <name evidence="2" type="ORF">SMC3_07905</name>
</gene>
<keyword evidence="1" id="KW-0812">Transmembrane</keyword>
<organism evidence="2 3">
    <name type="scientific">Candidatus Cryosericum hinesii</name>
    <dbReference type="NCBI Taxonomy" id="2290915"/>
    <lineage>
        <taxon>Bacteria</taxon>
        <taxon>Pseudomonadati</taxon>
        <taxon>Caldisericota/Cryosericota group</taxon>
        <taxon>Candidatus Cryosericota</taxon>
        <taxon>Candidatus Cryosericia</taxon>
        <taxon>Candidatus Cryosericales</taxon>
        <taxon>Candidatus Cryosericaceae</taxon>
        <taxon>Candidatus Cryosericum</taxon>
    </lineage>
</organism>
<dbReference type="InterPro" id="IPR003832">
    <property type="entry name" value="DUF212"/>
</dbReference>
<dbReference type="EMBL" id="QXIW01000032">
    <property type="protein sequence ID" value="RIE11936.1"/>
    <property type="molecule type" value="Genomic_DNA"/>
</dbReference>
<comment type="caution">
    <text evidence="2">The sequence shown here is derived from an EMBL/GenBank/DDBJ whole genome shotgun (WGS) entry which is preliminary data.</text>
</comment>
<dbReference type="AlphaFoldDB" id="A0A398D8R5"/>
<evidence type="ECO:0000313" key="3">
    <source>
        <dbReference type="Proteomes" id="UP000266042"/>
    </source>
</evidence>
<proteinExistence type="predicted"/>
<keyword evidence="1" id="KW-1133">Transmembrane helix</keyword>
<dbReference type="SUPFAM" id="SSF48317">
    <property type="entry name" value="Acid phosphatase/Vanadium-dependent haloperoxidase"/>
    <property type="match status" value="1"/>
</dbReference>
<reference evidence="2 3" key="1">
    <citation type="submission" date="2018-09" db="EMBL/GenBank/DDBJ databases">
        <title>Discovery and Ecogenomic Context for Candidatus Cryosericales, a Global Caldiserica Order Active in Thawing Permafrost.</title>
        <authorList>
            <person name="Martinez M.A."/>
            <person name="Woodcroft B.J."/>
            <person name="Ignacio Espinoza J.C."/>
            <person name="Zayed A."/>
            <person name="Singleton C.M."/>
            <person name="Boyd J."/>
            <person name="Li Y.-F."/>
            <person name="Purvine S."/>
            <person name="Maughan H."/>
            <person name="Hodgkins S.B."/>
            <person name="Anderson D."/>
            <person name="Sederholm M."/>
            <person name="Temperton B."/>
            <person name="Saleska S.R."/>
            <person name="Tyson G.W."/>
            <person name="Rich V.I."/>
        </authorList>
    </citation>
    <scope>NUCLEOTIDE SEQUENCE [LARGE SCALE GENOMIC DNA]</scope>
    <source>
        <strain evidence="2 3">SMC3</strain>
    </source>
</reference>
<evidence type="ECO:0000256" key="1">
    <source>
        <dbReference type="SAM" id="Phobius"/>
    </source>
</evidence>
<sequence>AFTNYLITVYSSCGLSMAAEGVSVNNLWDNNILIVAIIADLIAQGIKPLIHYGEYHEWKWPLLLSSGGFPSSHSATATALTAMVGFTEGFASPLFAICIVFSGVVVFDASGVRQEVGKHARTLNAMFEEFKWGDSFDYKHFTELVGHSFFEVVGGMALGLLIALLSLRIPFLRPR</sequence>
<dbReference type="InterPro" id="IPR036938">
    <property type="entry name" value="PAP2/HPO_sf"/>
</dbReference>
<feature type="non-terminal residue" evidence="2">
    <location>
        <position position="1"/>
    </location>
</feature>
<dbReference type="RefSeq" id="WP_207799722.1">
    <property type="nucleotide sequence ID" value="NZ_QXIW01000032.1"/>
</dbReference>
<dbReference type="Proteomes" id="UP000266042">
    <property type="component" value="Unassembled WGS sequence"/>
</dbReference>
<keyword evidence="1" id="KW-0472">Membrane</keyword>